<dbReference type="AlphaFoldDB" id="A0A9N7PMK5"/>
<dbReference type="RefSeq" id="WP_083089599.1">
    <property type="nucleotide sequence ID" value="NZ_CP086003.1"/>
</dbReference>
<dbReference type="Proteomes" id="UP000280586">
    <property type="component" value="Chromosome"/>
</dbReference>
<evidence type="ECO:0000256" key="1">
    <source>
        <dbReference type="ARBA" id="ARBA00023270"/>
    </source>
</evidence>
<evidence type="ECO:0000313" key="3">
    <source>
        <dbReference type="Proteomes" id="UP000280586"/>
    </source>
</evidence>
<dbReference type="SUPFAM" id="SSF51569">
    <property type="entry name" value="Aldolase"/>
    <property type="match status" value="1"/>
</dbReference>
<sequence>MNISLDLLKEIREIIGDDSMLRVQVLSRKAKEMLGDSDYLKNYVGGNLYIKVTVTKEGIKEIKMLKETEYKVTATDIFTVQDKLLEHYMTDLSVESSIENWKKVFGVGALV</sequence>
<reference evidence="2 3" key="1">
    <citation type="submission" date="2017-09" db="EMBL/GenBank/DDBJ databases">
        <authorList>
            <person name="Thomas P."/>
            <person name="Seyboldt C."/>
        </authorList>
    </citation>
    <scope>NUCLEOTIDE SEQUENCE [LARGE SCALE GENOMIC DNA]</scope>
    <source>
        <strain evidence="2 3">DSM 7534</strain>
    </source>
</reference>
<gene>
    <name evidence="2" type="ORF">CP523_12840</name>
</gene>
<dbReference type="KEGG" id="csep:CP523_12840"/>
<accession>A0A9N7PMK5</accession>
<dbReference type="Pfam" id="PF00923">
    <property type="entry name" value="TAL_FSA"/>
    <property type="match status" value="1"/>
</dbReference>
<evidence type="ECO:0000313" key="2">
    <source>
        <dbReference type="EMBL" id="AYE35237.1"/>
    </source>
</evidence>
<proteinExistence type="predicted"/>
<dbReference type="GO" id="GO:0005975">
    <property type="term" value="P:carbohydrate metabolic process"/>
    <property type="evidence" value="ECO:0007669"/>
    <property type="project" value="InterPro"/>
</dbReference>
<dbReference type="InterPro" id="IPR001585">
    <property type="entry name" value="TAL/FSA"/>
</dbReference>
<name>A0A9N7PMK5_CLOSE</name>
<dbReference type="Gene3D" id="3.20.20.70">
    <property type="entry name" value="Aldolase class I"/>
    <property type="match status" value="1"/>
</dbReference>
<protein>
    <submittedName>
        <fullName evidence="2">Uncharacterized protein</fullName>
    </submittedName>
</protein>
<organism evidence="2 3">
    <name type="scientific">Clostridium septicum</name>
    <dbReference type="NCBI Taxonomy" id="1504"/>
    <lineage>
        <taxon>Bacteria</taxon>
        <taxon>Bacillati</taxon>
        <taxon>Bacillota</taxon>
        <taxon>Clostridia</taxon>
        <taxon>Eubacteriales</taxon>
        <taxon>Clostridiaceae</taxon>
        <taxon>Clostridium</taxon>
    </lineage>
</organism>
<keyword evidence="1" id="KW-0704">Schiff base</keyword>
<dbReference type="InterPro" id="IPR013785">
    <property type="entry name" value="Aldolase_TIM"/>
</dbReference>
<dbReference type="EMBL" id="CP023671">
    <property type="protein sequence ID" value="AYE35237.1"/>
    <property type="molecule type" value="Genomic_DNA"/>
</dbReference>